<dbReference type="OrthoDB" id="434972at2759"/>
<evidence type="ECO:0008006" key="4">
    <source>
        <dbReference type="Google" id="ProtNLM"/>
    </source>
</evidence>
<evidence type="ECO:0000313" key="2">
    <source>
        <dbReference type="EMBL" id="KAF2113571.1"/>
    </source>
</evidence>
<evidence type="ECO:0000256" key="1">
    <source>
        <dbReference type="SAM" id="Phobius"/>
    </source>
</evidence>
<feature type="transmembrane region" description="Helical" evidence="1">
    <location>
        <begin position="64"/>
        <end position="85"/>
    </location>
</feature>
<protein>
    <recommendedName>
        <fullName evidence="4">UbiA prenyltransferase family-domain-containing protein</fullName>
    </recommendedName>
</protein>
<keyword evidence="1" id="KW-1133">Transmembrane helix</keyword>
<sequence length="173" mass="19303">MSPSGTMPKRCSLLDTRARLCHEAYTIWLFTRSDLKTIVIPKSIFGVFGALAGSKLVTDANGSVQAIIIRAPLVVFWVWIVLLPFNIDNQRRAEAIEEDRMNRPWRPLPSKRLSPEQAFRTMLVGHVAGIAYCLVVGPCTKSYWVSFLVICTTRLVGVTGHASGRMPSTPWVM</sequence>
<keyword evidence="3" id="KW-1185">Reference proteome</keyword>
<reference evidence="2" key="1">
    <citation type="journal article" date="2020" name="Stud. Mycol.">
        <title>101 Dothideomycetes genomes: a test case for predicting lifestyles and emergence of pathogens.</title>
        <authorList>
            <person name="Haridas S."/>
            <person name="Albert R."/>
            <person name="Binder M."/>
            <person name="Bloem J."/>
            <person name="Labutti K."/>
            <person name="Salamov A."/>
            <person name="Andreopoulos B."/>
            <person name="Baker S."/>
            <person name="Barry K."/>
            <person name="Bills G."/>
            <person name="Bluhm B."/>
            <person name="Cannon C."/>
            <person name="Castanera R."/>
            <person name="Culley D."/>
            <person name="Daum C."/>
            <person name="Ezra D."/>
            <person name="Gonzalez J."/>
            <person name="Henrissat B."/>
            <person name="Kuo A."/>
            <person name="Liang C."/>
            <person name="Lipzen A."/>
            <person name="Lutzoni F."/>
            <person name="Magnuson J."/>
            <person name="Mondo S."/>
            <person name="Nolan M."/>
            <person name="Ohm R."/>
            <person name="Pangilinan J."/>
            <person name="Park H.-J."/>
            <person name="Ramirez L."/>
            <person name="Alfaro M."/>
            <person name="Sun H."/>
            <person name="Tritt A."/>
            <person name="Yoshinaga Y."/>
            <person name="Zwiers L.-H."/>
            <person name="Turgeon B."/>
            <person name="Goodwin S."/>
            <person name="Spatafora J."/>
            <person name="Crous P."/>
            <person name="Grigoriev I."/>
        </authorList>
    </citation>
    <scope>NUCLEOTIDE SEQUENCE</scope>
    <source>
        <strain evidence="2">CBS 627.86</strain>
    </source>
</reference>
<dbReference type="Gene3D" id="1.10.357.140">
    <property type="entry name" value="UbiA prenyltransferase"/>
    <property type="match status" value="1"/>
</dbReference>
<gene>
    <name evidence="2" type="ORF">BDV96DRAFT_661773</name>
</gene>
<evidence type="ECO:0000313" key="3">
    <source>
        <dbReference type="Proteomes" id="UP000799770"/>
    </source>
</evidence>
<accession>A0A6A5Z5H8</accession>
<proteinExistence type="predicted"/>
<dbReference type="AlphaFoldDB" id="A0A6A5Z5H8"/>
<dbReference type="Proteomes" id="UP000799770">
    <property type="component" value="Unassembled WGS sequence"/>
</dbReference>
<keyword evidence="1" id="KW-0812">Transmembrane</keyword>
<dbReference type="InterPro" id="IPR044878">
    <property type="entry name" value="UbiA_sf"/>
</dbReference>
<keyword evidence="1" id="KW-0472">Membrane</keyword>
<name>A0A6A5Z5H8_9PLEO</name>
<dbReference type="EMBL" id="ML977327">
    <property type="protein sequence ID" value="KAF2113571.1"/>
    <property type="molecule type" value="Genomic_DNA"/>
</dbReference>
<organism evidence="2 3">
    <name type="scientific">Lophiotrema nucula</name>
    <dbReference type="NCBI Taxonomy" id="690887"/>
    <lineage>
        <taxon>Eukaryota</taxon>
        <taxon>Fungi</taxon>
        <taxon>Dikarya</taxon>
        <taxon>Ascomycota</taxon>
        <taxon>Pezizomycotina</taxon>
        <taxon>Dothideomycetes</taxon>
        <taxon>Pleosporomycetidae</taxon>
        <taxon>Pleosporales</taxon>
        <taxon>Lophiotremataceae</taxon>
        <taxon>Lophiotrema</taxon>
    </lineage>
</organism>